<sequence>MINTITPTGYFSLTVYHNNGAKEFFEEKNLVVTNGRTIIAKLLTGQTNAKISSIGFGSNSKPAELSDVELTDITLVPIMNVTFPTNNSIQFDYELPNDAGNGMQINEFGLFTDTNELFARKVRTTPIMKTSAVRLVGSWTITIN</sequence>
<accession>A0A327QA45</accession>
<dbReference type="OrthoDB" id="1808144at2"/>
<dbReference type="AlphaFoldDB" id="A0A327QA45"/>
<dbReference type="EMBL" id="QLLL01000008">
    <property type="protein sequence ID" value="RAJ00482.1"/>
    <property type="molecule type" value="Genomic_DNA"/>
</dbReference>
<dbReference type="Proteomes" id="UP000249547">
    <property type="component" value="Unassembled WGS sequence"/>
</dbReference>
<dbReference type="RefSeq" id="WP_111599596.1">
    <property type="nucleotide sequence ID" value="NZ_QLLL01000008.1"/>
</dbReference>
<evidence type="ECO:0000313" key="1">
    <source>
        <dbReference type="EMBL" id="RAJ00482.1"/>
    </source>
</evidence>
<evidence type="ECO:0000313" key="2">
    <source>
        <dbReference type="Proteomes" id="UP000249547"/>
    </source>
</evidence>
<protein>
    <submittedName>
        <fullName evidence="1">Uncharacterized protein</fullName>
    </submittedName>
</protein>
<reference evidence="1 2" key="1">
    <citation type="submission" date="2018-06" db="EMBL/GenBank/DDBJ databases">
        <title>Genomic Encyclopedia of Archaeal and Bacterial Type Strains, Phase II (KMG-II): from individual species to whole genera.</title>
        <authorList>
            <person name="Goeker M."/>
        </authorList>
    </citation>
    <scope>NUCLEOTIDE SEQUENCE [LARGE SCALE GENOMIC DNA]</scope>
    <source>
        <strain evidence="1 2">DSM 23857</strain>
    </source>
</reference>
<organism evidence="1 2">
    <name type="scientific">Chitinophaga skermanii</name>
    <dbReference type="NCBI Taxonomy" id="331697"/>
    <lineage>
        <taxon>Bacteria</taxon>
        <taxon>Pseudomonadati</taxon>
        <taxon>Bacteroidota</taxon>
        <taxon>Chitinophagia</taxon>
        <taxon>Chitinophagales</taxon>
        <taxon>Chitinophagaceae</taxon>
        <taxon>Chitinophaga</taxon>
    </lineage>
</organism>
<gene>
    <name evidence="1" type="ORF">LX64_04188</name>
</gene>
<name>A0A327QA45_9BACT</name>
<keyword evidence="2" id="KW-1185">Reference proteome</keyword>
<proteinExistence type="predicted"/>
<comment type="caution">
    <text evidence="1">The sequence shown here is derived from an EMBL/GenBank/DDBJ whole genome shotgun (WGS) entry which is preliminary data.</text>
</comment>